<organism evidence="2 3">
    <name type="scientific">Olpidium bornovanus</name>
    <dbReference type="NCBI Taxonomy" id="278681"/>
    <lineage>
        <taxon>Eukaryota</taxon>
        <taxon>Fungi</taxon>
        <taxon>Fungi incertae sedis</taxon>
        <taxon>Olpidiomycota</taxon>
        <taxon>Olpidiomycotina</taxon>
        <taxon>Olpidiomycetes</taxon>
        <taxon>Olpidiales</taxon>
        <taxon>Olpidiaceae</taxon>
        <taxon>Olpidium</taxon>
    </lineage>
</organism>
<evidence type="ECO:0000313" key="2">
    <source>
        <dbReference type="EMBL" id="KAG5458051.1"/>
    </source>
</evidence>
<evidence type="ECO:0000313" key="3">
    <source>
        <dbReference type="Proteomes" id="UP000673691"/>
    </source>
</evidence>
<feature type="region of interest" description="Disordered" evidence="1">
    <location>
        <begin position="330"/>
        <end position="356"/>
    </location>
</feature>
<feature type="non-terminal residue" evidence="2">
    <location>
        <position position="1"/>
    </location>
</feature>
<protein>
    <submittedName>
        <fullName evidence="2">Uncharacterized protein</fullName>
    </submittedName>
</protein>
<sequence>NSLLKKAEERRRKAAEAETLAKKLADERVAAAGMKAKAAGVEIKKEDQDPDGAEAEGNKKASDGPVPIDAYSGDAQVKKQCDVGTEGPEKEALAVASSASSQLEMEVDEQGATETPFITEAQNVPQDASRCLSVPKPAEAGAPSAANSSLDDAVGPGFAKAPAPATPGTPQAIAAESPPVAASTPPPRVLSNEDGIVTPVSLTRIANAAPLVLCAKTGDAPSAVAPATWRSQPQTQPKKSPPDTSTPEGEYENRMNEIARLESEHPGEVAPELARRRLITDVPITPEEVEEFDSKMWKVLRLASQSLLGVNKTGRYDDLAVYLDKDAITRLRERKREKSRGGASPAPPPSRRQWTV</sequence>
<comment type="caution">
    <text evidence="2">The sequence shown here is derived from an EMBL/GenBank/DDBJ whole genome shotgun (WGS) entry which is preliminary data.</text>
</comment>
<feature type="compositionally biased region" description="Low complexity" evidence="1">
    <location>
        <begin position="153"/>
        <end position="175"/>
    </location>
</feature>
<feature type="region of interest" description="Disordered" evidence="1">
    <location>
        <begin position="223"/>
        <end position="255"/>
    </location>
</feature>
<dbReference type="AlphaFoldDB" id="A0A8H7ZR57"/>
<feature type="region of interest" description="Disordered" evidence="1">
    <location>
        <begin position="35"/>
        <end position="193"/>
    </location>
</feature>
<name>A0A8H7ZR57_9FUNG</name>
<evidence type="ECO:0000256" key="1">
    <source>
        <dbReference type="SAM" id="MobiDB-lite"/>
    </source>
</evidence>
<feature type="compositionally biased region" description="Basic and acidic residues" evidence="1">
    <location>
        <begin position="76"/>
        <end position="92"/>
    </location>
</feature>
<dbReference type="EMBL" id="JAEFCI010009061">
    <property type="protein sequence ID" value="KAG5458051.1"/>
    <property type="molecule type" value="Genomic_DNA"/>
</dbReference>
<feature type="compositionally biased region" description="Basic and acidic residues" evidence="1">
    <location>
        <begin position="330"/>
        <end position="340"/>
    </location>
</feature>
<keyword evidence="3" id="KW-1185">Reference proteome</keyword>
<reference evidence="2 3" key="1">
    <citation type="journal article" name="Sci. Rep.">
        <title>Genome-scale phylogenetic analyses confirm Olpidium as the closest living zoosporic fungus to the non-flagellated, terrestrial fungi.</title>
        <authorList>
            <person name="Chang Y."/>
            <person name="Rochon D."/>
            <person name="Sekimoto S."/>
            <person name="Wang Y."/>
            <person name="Chovatia M."/>
            <person name="Sandor L."/>
            <person name="Salamov A."/>
            <person name="Grigoriev I.V."/>
            <person name="Stajich J.E."/>
            <person name="Spatafora J.W."/>
        </authorList>
    </citation>
    <scope>NUCLEOTIDE SEQUENCE [LARGE SCALE GENOMIC DNA]</scope>
    <source>
        <strain evidence="2">S191</strain>
    </source>
</reference>
<proteinExistence type="predicted"/>
<gene>
    <name evidence="2" type="ORF">BJ554DRAFT_1805</name>
</gene>
<accession>A0A8H7ZR57</accession>
<dbReference type="Proteomes" id="UP000673691">
    <property type="component" value="Unassembled WGS sequence"/>
</dbReference>